<evidence type="ECO:0000256" key="10">
    <source>
        <dbReference type="PROSITE-ProRule" id="PRU00646"/>
    </source>
</evidence>
<evidence type="ECO:0000256" key="5">
    <source>
        <dbReference type="ARBA" id="ARBA00022816"/>
    </source>
</evidence>
<gene>
    <name evidence="14" type="ORF">JMJ77_003226</name>
</gene>
<dbReference type="Proteomes" id="UP000699042">
    <property type="component" value="Unassembled WGS sequence"/>
</dbReference>
<comment type="similarity">
    <text evidence="11">Belongs to the nucleoporin Nup84/Nup107 family.</text>
</comment>
<organism evidence="14 15">
    <name type="scientific">Colletotrichum scovillei</name>
    <dbReference type="NCBI Taxonomy" id="1209932"/>
    <lineage>
        <taxon>Eukaryota</taxon>
        <taxon>Fungi</taxon>
        <taxon>Dikarya</taxon>
        <taxon>Ascomycota</taxon>
        <taxon>Pezizomycotina</taxon>
        <taxon>Sordariomycetes</taxon>
        <taxon>Hypocreomycetidae</taxon>
        <taxon>Glomerellales</taxon>
        <taxon>Glomerellaceae</taxon>
        <taxon>Colletotrichum</taxon>
        <taxon>Colletotrichum acutatum species complex</taxon>
    </lineage>
</organism>
<evidence type="ECO:0000256" key="9">
    <source>
        <dbReference type="ARBA" id="ARBA00023242"/>
    </source>
</evidence>
<dbReference type="GO" id="GO:0031965">
    <property type="term" value="C:nuclear membrane"/>
    <property type="evidence" value="ECO:0007669"/>
    <property type="project" value="UniProtKB-SubCell"/>
</dbReference>
<dbReference type="Pfam" id="PF07200">
    <property type="entry name" value="Mod_r"/>
    <property type="match status" value="1"/>
</dbReference>
<feature type="region of interest" description="Disordered" evidence="12">
    <location>
        <begin position="850"/>
        <end position="893"/>
    </location>
</feature>
<keyword evidence="5" id="KW-0509">mRNA transport</keyword>
<dbReference type="AlphaFoldDB" id="A0A9P7QWR2"/>
<keyword evidence="9 11" id="KW-0539">Nucleus</keyword>
<evidence type="ECO:0000256" key="1">
    <source>
        <dbReference type="ARBA" id="ARBA00004177"/>
    </source>
</evidence>
<evidence type="ECO:0000256" key="8">
    <source>
        <dbReference type="ARBA" id="ARBA00023132"/>
    </source>
</evidence>
<keyword evidence="8 11" id="KW-0906">Nuclear pore complex</keyword>
<dbReference type="Pfam" id="PF04121">
    <property type="entry name" value="Nup84_Nup100"/>
    <property type="match status" value="1"/>
</dbReference>
<feature type="compositionally biased region" description="Acidic residues" evidence="12">
    <location>
        <begin position="62"/>
        <end position="78"/>
    </location>
</feature>
<protein>
    <recommendedName>
        <fullName evidence="11">Nuclear pore complex protein</fullName>
    </recommendedName>
</protein>
<dbReference type="GO" id="GO:0031080">
    <property type="term" value="C:nuclear pore outer ring"/>
    <property type="evidence" value="ECO:0007669"/>
    <property type="project" value="TreeGrafter"/>
</dbReference>
<dbReference type="SUPFAM" id="SSF140111">
    <property type="entry name" value="Endosomal sorting complex assembly domain"/>
    <property type="match status" value="1"/>
</dbReference>
<comment type="function">
    <text evidence="11">Functions as a component of the nuclear pore complex (NPC).</text>
</comment>
<dbReference type="Gene3D" id="1.10.3450.20">
    <property type="match status" value="1"/>
</dbReference>
<dbReference type="InterPro" id="IPR037202">
    <property type="entry name" value="ESCRT_assembly_dom"/>
</dbReference>
<dbReference type="Gene3D" id="1.20.190.50">
    <property type="match status" value="1"/>
</dbReference>
<evidence type="ECO:0000256" key="11">
    <source>
        <dbReference type="RuleBase" id="RU365072"/>
    </source>
</evidence>
<dbReference type="GO" id="GO:0072666">
    <property type="term" value="P:establishment of protein localization to vacuole"/>
    <property type="evidence" value="ECO:0007669"/>
    <property type="project" value="UniProtKB-ARBA"/>
</dbReference>
<keyword evidence="11" id="KW-0472">Membrane</keyword>
<dbReference type="GO" id="GO:0000813">
    <property type="term" value="C:ESCRT I complex"/>
    <property type="evidence" value="ECO:0007669"/>
    <property type="project" value="UniProtKB-ARBA"/>
</dbReference>
<dbReference type="PROSITE" id="PS51314">
    <property type="entry name" value="VPS37_C"/>
    <property type="match status" value="1"/>
</dbReference>
<evidence type="ECO:0000313" key="14">
    <source>
        <dbReference type="EMBL" id="KAG7043522.1"/>
    </source>
</evidence>
<keyword evidence="15" id="KW-1185">Reference proteome</keyword>
<keyword evidence="7 11" id="KW-0811">Translocation</keyword>
<dbReference type="InterPro" id="IPR029012">
    <property type="entry name" value="Helix_hairpin_bin_sf"/>
</dbReference>
<dbReference type="EMBL" id="JAESDN010000012">
    <property type="protein sequence ID" value="KAG7043522.1"/>
    <property type="molecule type" value="Genomic_DNA"/>
</dbReference>
<evidence type="ECO:0000256" key="2">
    <source>
        <dbReference type="ARBA" id="ARBA00007617"/>
    </source>
</evidence>
<evidence type="ECO:0000313" key="15">
    <source>
        <dbReference type="Proteomes" id="UP000699042"/>
    </source>
</evidence>
<evidence type="ECO:0000256" key="3">
    <source>
        <dbReference type="ARBA" id="ARBA00022448"/>
    </source>
</evidence>
<keyword evidence="3 10" id="KW-0813">Transport</keyword>
<comment type="subunit">
    <text evidence="11">Part of the nuclear pore complex (NPC).</text>
</comment>
<dbReference type="PANTHER" id="PTHR13003:SF2">
    <property type="entry name" value="NUCLEAR PORE COMPLEX PROTEIN NUP107"/>
    <property type="match status" value="1"/>
</dbReference>
<dbReference type="Gene3D" id="1.10.287.660">
    <property type="entry name" value="Helix hairpin bin"/>
    <property type="match status" value="1"/>
</dbReference>
<evidence type="ECO:0000259" key="13">
    <source>
        <dbReference type="PROSITE" id="PS51314"/>
    </source>
</evidence>
<accession>A0A9P7QWR2</accession>
<comment type="caution">
    <text evidence="14">The sequence shown here is derived from an EMBL/GenBank/DDBJ whole genome shotgun (WGS) entry which is preliminary data.</text>
</comment>
<evidence type="ECO:0000256" key="12">
    <source>
        <dbReference type="SAM" id="MobiDB-lite"/>
    </source>
</evidence>
<evidence type="ECO:0000256" key="7">
    <source>
        <dbReference type="ARBA" id="ARBA00023010"/>
    </source>
</evidence>
<dbReference type="InterPro" id="IPR009851">
    <property type="entry name" value="Mod_r"/>
</dbReference>
<keyword evidence="6 10" id="KW-0653">Protein transport</keyword>
<dbReference type="PANTHER" id="PTHR13003">
    <property type="entry name" value="NUP107-RELATED"/>
    <property type="match status" value="1"/>
</dbReference>
<dbReference type="GO" id="GO:0006606">
    <property type="term" value="P:protein import into nucleus"/>
    <property type="evidence" value="ECO:0007669"/>
    <property type="project" value="TreeGrafter"/>
</dbReference>
<sequence length="1092" mass="123165">MDGIGPEVEVFANILDDCLANQGTDEDKRARVLGLVDAYHDYAVEKLSQLRKPRRQGSIGDNEMDLDDEEEAEAAADSEEIRVWEQERQTWDLVRRLIPLRYSVRSSTNQEATYNGEDLWRAFLASDQMATERKTILEWLQQGARAGPDIDDLVRELQQNADRGDIIAHGWIHTRSAIKLQKSVIGSSRPLDVHFPEVARSLVNSDKAPLVAELDPDSVIRQGRKLEPQDEYFERAIWVGCFQLLRRGCALETTREWCLERTEVWRAVSMSALPLASDHGETTLVDDPSALTLWRRMCFALARQGGTDDIERAVYGVLSGDIPSVQRVCQTWDDFMFMHYNALVRTQFDTFLLSQCSPEASASIRSSFAAFDAVQFHGDAATLEQRLIRNLETSPHTSKEALEPIKALQAAIISKDLQRHFYEQGVAITQKANSKEASALMPDHNCRNVDVVTEKFADITSPDGLRIAVHALIIFDTLDKLGTLKTNTVTMSSDHDRRELQENTITQYISLLRLAGLEELIPLYCSRLHPSRAFQVLSTNLLPITDSEARQEQLTFIHKAGLDVVEFVKAQPQFLFQTLDSDTAQNDAMREFQIMDDGPASLKYGRSIKTDFFGEDPESIDVVDERLIRSVEWLLLVSEAWPYVFSLGVAIYKHFLKTMHLNAARSFANRVPFDSILRMRLSDFPEQAEDELWWTQDGEFWVNQLEGAGAMDLSPSQVVSDAKVLRELECLVRALDTMETVASLAELSREDPSVKRDFWAKVGNEVKAAKEHVRPLLVDWLGDQEDQDLQALREAYLPETILAYVSTLHFAGTTLTRDNFLECLENEDHLVVVFNRLRVYVHIMHDPPPPVLPPKPGSHDTSRIGTPIMLNSPRHGNGNGTGPDVESAGGSRLNQVSQPAGLEIARPESVPDPGEHWLPKVLQDKAKHDLADVATNVDLLNALAHAPSTIHPSLSSSHQALQAALTENLELASRLVELEARLAHQRSTTQAQLLSTHALERQWRQKQSDMDHALAPFSPAAMYQRLGQGVHEQASVCHVLEESFIDGEGDGAYASERETLDWIKRYRDAKVLYYLRQERKERWDEGRVGGWR</sequence>
<evidence type="ECO:0000256" key="4">
    <source>
        <dbReference type="ARBA" id="ARBA00022753"/>
    </source>
</evidence>
<comment type="subcellular location">
    <subcellularLocation>
        <location evidence="1">Endosome</location>
    </subcellularLocation>
    <subcellularLocation>
        <location evidence="11">Nucleus</location>
        <location evidence="11">Nuclear pore complex</location>
    </subcellularLocation>
    <subcellularLocation>
        <location evidence="11">Nucleus membrane</location>
    </subcellularLocation>
</comment>
<comment type="similarity">
    <text evidence="2">Belongs to the VPS37 family.</text>
</comment>
<dbReference type="GO" id="GO:0017056">
    <property type="term" value="F:structural constituent of nuclear pore"/>
    <property type="evidence" value="ECO:0007669"/>
    <property type="project" value="UniProtKB-UniRule"/>
</dbReference>
<keyword evidence="4" id="KW-0967">Endosome</keyword>
<name>A0A9P7QWR2_9PEZI</name>
<proteinExistence type="inferred from homology"/>
<evidence type="ECO:0000256" key="6">
    <source>
        <dbReference type="ARBA" id="ARBA00022927"/>
    </source>
</evidence>
<feature type="region of interest" description="Disordered" evidence="12">
    <location>
        <begin position="53"/>
        <end position="79"/>
    </location>
</feature>
<dbReference type="GO" id="GO:0000973">
    <property type="term" value="P:post-transcriptional tethering of RNA polymerase II gene DNA at nuclear periphery"/>
    <property type="evidence" value="ECO:0007669"/>
    <property type="project" value="TreeGrafter"/>
</dbReference>
<dbReference type="GO" id="GO:0006406">
    <property type="term" value="P:mRNA export from nucleus"/>
    <property type="evidence" value="ECO:0007669"/>
    <property type="project" value="TreeGrafter"/>
</dbReference>
<feature type="domain" description="VPS37 C-terminal" evidence="13">
    <location>
        <begin position="1000"/>
        <end position="1092"/>
    </location>
</feature>
<reference evidence="14" key="1">
    <citation type="submission" date="2021-05" db="EMBL/GenBank/DDBJ databases">
        <title>Comparative genomics of three Colletotrichum scovillei strains and genetic complementation revealed genes involved fungal growth and virulence on chili pepper.</title>
        <authorList>
            <person name="Hsieh D.-K."/>
            <person name="Chuang S.-C."/>
            <person name="Chen C.-Y."/>
            <person name="Chao Y.-T."/>
            <person name="Lu M.-Y.J."/>
            <person name="Lee M.-H."/>
            <person name="Shih M.-C."/>
        </authorList>
    </citation>
    <scope>NUCLEOTIDE SEQUENCE</scope>
    <source>
        <strain evidence="14">Coll-153</strain>
    </source>
</reference>
<dbReference type="GO" id="GO:0043162">
    <property type="term" value="P:ubiquitin-dependent protein catabolic process via the multivesicular body sorting pathway"/>
    <property type="evidence" value="ECO:0007669"/>
    <property type="project" value="UniProtKB-ARBA"/>
</dbReference>
<dbReference type="InterPro" id="IPR007252">
    <property type="entry name" value="Nup84/Nup107"/>
</dbReference>